<dbReference type="RefSeq" id="WP_056095091.1">
    <property type="nucleotide sequence ID" value="NZ_QPKV01000012.1"/>
</dbReference>
<evidence type="ECO:0008006" key="3">
    <source>
        <dbReference type="Google" id="ProtNLM"/>
    </source>
</evidence>
<dbReference type="InterPro" id="IPR018534">
    <property type="entry name" value="Tet_reg_excision_RteC"/>
</dbReference>
<reference evidence="1 2" key="1">
    <citation type="submission" date="2018-07" db="EMBL/GenBank/DDBJ databases">
        <title>Pedobacter sp. nov., isolated from soil.</title>
        <authorList>
            <person name="Zhou L.Y."/>
            <person name="Du Z.J."/>
        </authorList>
    </citation>
    <scope>NUCLEOTIDE SEQUENCE [LARGE SCALE GENOMIC DNA]</scope>
    <source>
        <strain evidence="1 2">JDX94</strain>
    </source>
</reference>
<evidence type="ECO:0000313" key="2">
    <source>
        <dbReference type="Proteomes" id="UP000253961"/>
    </source>
</evidence>
<name>A0A369PPW3_9SPHI</name>
<dbReference type="Proteomes" id="UP000253961">
    <property type="component" value="Unassembled WGS sequence"/>
</dbReference>
<evidence type="ECO:0000313" key="1">
    <source>
        <dbReference type="EMBL" id="RDC54594.1"/>
    </source>
</evidence>
<dbReference type="Pfam" id="PF09357">
    <property type="entry name" value="RteC"/>
    <property type="match status" value="1"/>
</dbReference>
<protein>
    <recommendedName>
        <fullName evidence="3">RteC protein</fullName>
    </recommendedName>
</protein>
<gene>
    <name evidence="1" type="ORF">DU508_20445</name>
</gene>
<comment type="caution">
    <text evidence="1">The sequence shown here is derived from an EMBL/GenBank/DDBJ whole genome shotgun (WGS) entry which is preliminary data.</text>
</comment>
<organism evidence="1 2">
    <name type="scientific">Pedobacter chinensis</name>
    <dbReference type="NCBI Taxonomy" id="2282421"/>
    <lineage>
        <taxon>Bacteria</taxon>
        <taxon>Pseudomonadati</taxon>
        <taxon>Bacteroidota</taxon>
        <taxon>Sphingobacteriia</taxon>
        <taxon>Sphingobacteriales</taxon>
        <taxon>Sphingobacteriaceae</taxon>
        <taxon>Pedobacter</taxon>
    </lineage>
</organism>
<dbReference type="OrthoDB" id="790983at2"/>
<dbReference type="AlphaFoldDB" id="A0A369PPW3"/>
<keyword evidence="2" id="KW-1185">Reference proteome</keyword>
<proteinExistence type="predicted"/>
<accession>A0A369PPW3</accession>
<sequence length="280" mass="33186">MLIPQSEQLYLEMTSKLHAGKNELISDLLRLSSSLEMIESGTIRLNSLANRLGFSSEAEEIFFFKQIKPKFYSWKIFIVEQFNIVSNIPVDTDEAIRNYYIREIDFLRRYFEQNQFLYQYYLNDQSALDEEYFLRRNRQNILPAVNFSEFETKGDYTFAKFRAYEHLREFLLTRIRLLYSDPESSIFQLLSKNSNLRWTDDKVKLVELAYGIYFMGSLNNGKADISQVVDILEKSLNVDLGVAYRKFIDISRRKSKGYTVYLDSMRNAINDHIARKLKFN</sequence>
<dbReference type="EMBL" id="QPKV01000012">
    <property type="protein sequence ID" value="RDC54594.1"/>
    <property type="molecule type" value="Genomic_DNA"/>
</dbReference>